<reference evidence="3 4" key="1">
    <citation type="submission" date="2022-01" db="EMBL/GenBank/DDBJ databases">
        <title>Desulfofustis limnae sp. nov., a novel mesophilic sulfate-reducing bacterium isolated from marsh soil.</title>
        <authorList>
            <person name="Watanabe M."/>
            <person name="Takahashi A."/>
            <person name="Kojima H."/>
            <person name="Fukui M."/>
        </authorList>
    </citation>
    <scope>NUCLEOTIDE SEQUENCE [LARGE SCALE GENOMIC DNA]</scope>
    <source>
        <strain evidence="3 4">PPLL</strain>
    </source>
</reference>
<proteinExistence type="predicted"/>
<organism evidence="3 4">
    <name type="scientific">Desulfofustis limnaeus</name>
    <dbReference type="NCBI Taxonomy" id="2740163"/>
    <lineage>
        <taxon>Bacteria</taxon>
        <taxon>Pseudomonadati</taxon>
        <taxon>Thermodesulfobacteriota</taxon>
        <taxon>Desulfobulbia</taxon>
        <taxon>Desulfobulbales</taxon>
        <taxon>Desulfocapsaceae</taxon>
        <taxon>Desulfofustis</taxon>
    </lineage>
</organism>
<dbReference type="SUPFAM" id="SSF46955">
    <property type="entry name" value="Putative DNA-binding domain"/>
    <property type="match status" value="1"/>
</dbReference>
<protein>
    <recommendedName>
        <fullName evidence="2">Helix-turn-helix domain-containing protein</fullName>
    </recommendedName>
</protein>
<accession>A0ABN6M255</accession>
<feature type="region of interest" description="Disordered" evidence="1">
    <location>
        <begin position="136"/>
        <end position="162"/>
    </location>
</feature>
<gene>
    <name evidence="3" type="ORF">DPPLL_04440</name>
</gene>
<dbReference type="InterPro" id="IPR041657">
    <property type="entry name" value="HTH_17"/>
</dbReference>
<evidence type="ECO:0000256" key="1">
    <source>
        <dbReference type="SAM" id="MobiDB-lite"/>
    </source>
</evidence>
<dbReference type="Pfam" id="PF12728">
    <property type="entry name" value="HTH_17"/>
    <property type="match status" value="1"/>
</dbReference>
<sequence length="162" mass="18708">MKRRHPNPKRVKIHRNYTVEEVAALFLVHKNTVRRWVKEGLPVCDNHRPMLILGHDLAAFLSFRRTRNKKKCKLGELYCFKCRAPRVPAENMADYTPQTDLVGNLSAICPDCHSIMNKRVNRSKLDELGGKLDITFPPEERHIGESPKPSLNGDFSYEEENV</sequence>
<evidence type="ECO:0000313" key="3">
    <source>
        <dbReference type="EMBL" id="BDD86079.1"/>
    </source>
</evidence>
<name>A0ABN6M255_9BACT</name>
<dbReference type="Proteomes" id="UP000830055">
    <property type="component" value="Chromosome"/>
</dbReference>
<dbReference type="InterPro" id="IPR036388">
    <property type="entry name" value="WH-like_DNA-bd_sf"/>
</dbReference>
<evidence type="ECO:0000259" key="2">
    <source>
        <dbReference type="Pfam" id="PF12728"/>
    </source>
</evidence>
<dbReference type="Gene3D" id="1.10.10.10">
    <property type="entry name" value="Winged helix-like DNA-binding domain superfamily/Winged helix DNA-binding domain"/>
    <property type="match status" value="1"/>
</dbReference>
<keyword evidence="4" id="KW-1185">Reference proteome</keyword>
<dbReference type="RefSeq" id="WP_284153178.1">
    <property type="nucleotide sequence ID" value="NZ_AP025516.1"/>
</dbReference>
<dbReference type="InterPro" id="IPR009061">
    <property type="entry name" value="DNA-bd_dom_put_sf"/>
</dbReference>
<evidence type="ECO:0000313" key="4">
    <source>
        <dbReference type="Proteomes" id="UP000830055"/>
    </source>
</evidence>
<feature type="domain" description="Helix-turn-helix" evidence="2">
    <location>
        <begin position="17"/>
        <end position="62"/>
    </location>
</feature>
<dbReference type="EMBL" id="AP025516">
    <property type="protein sequence ID" value="BDD86079.1"/>
    <property type="molecule type" value="Genomic_DNA"/>
</dbReference>